<protein>
    <submittedName>
        <fullName evidence="5">NAD(P)/FAD-dependent oxidoreductase</fullName>
    </submittedName>
</protein>
<proteinExistence type="inferred from homology"/>
<keyword evidence="2" id="KW-0285">Flavoprotein</keyword>
<keyword evidence="4" id="KW-0560">Oxidoreductase</keyword>
<dbReference type="SUPFAM" id="SSF51905">
    <property type="entry name" value="FAD/NAD(P)-binding domain"/>
    <property type="match status" value="2"/>
</dbReference>
<dbReference type="InterPro" id="IPR036188">
    <property type="entry name" value="FAD/NAD-bd_sf"/>
</dbReference>
<dbReference type="PANTHER" id="PTHR42877">
    <property type="entry name" value="L-ORNITHINE N(5)-MONOOXYGENASE-RELATED"/>
    <property type="match status" value="1"/>
</dbReference>
<evidence type="ECO:0000313" key="6">
    <source>
        <dbReference type="Proteomes" id="UP001056035"/>
    </source>
</evidence>
<gene>
    <name evidence="5" type="ORF">NBH00_01680</name>
</gene>
<comment type="similarity">
    <text evidence="1">Belongs to the FAD-binding monooxygenase family.</text>
</comment>
<keyword evidence="6" id="KW-1185">Reference proteome</keyword>
<evidence type="ECO:0000313" key="5">
    <source>
        <dbReference type="EMBL" id="UTI64930.1"/>
    </source>
</evidence>
<accession>A0ABY5DTX1</accession>
<organism evidence="5 6">
    <name type="scientific">Paraconexibacter antarcticus</name>
    <dbReference type="NCBI Taxonomy" id="2949664"/>
    <lineage>
        <taxon>Bacteria</taxon>
        <taxon>Bacillati</taxon>
        <taxon>Actinomycetota</taxon>
        <taxon>Thermoleophilia</taxon>
        <taxon>Solirubrobacterales</taxon>
        <taxon>Paraconexibacteraceae</taxon>
        <taxon>Paraconexibacter</taxon>
    </lineage>
</organism>
<dbReference type="PANTHER" id="PTHR42877:SF4">
    <property type="entry name" value="FAD_NAD(P)-BINDING DOMAIN-CONTAINING PROTEIN-RELATED"/>
    <property type="match status" value="1"/>
</dbReference>
<dbReference type="PRINTS" id="PR00469">
    <property type="entry name" value="PNDRDTASEII"/>
</dbReference>
<keyword evidence="3" id="KW-0274">FAD</keyword>
<dbReference type="Proteomes" id="UP001056035">
    <property type="component" value="Chromosome"/>
</dbReference>
<dbReference type="InterPro" id="IPR020946">
    <property type="entry name" value="Flavin_mOase-like"/>
</dbReference>
<dbReference type="Pfam" id="PF00743">
    <property type="entry name" value="FMO-like"/>
    <property type="match status" value="1"/>
</dbReference>
<sequence length="503" mass="55568">MTPQRIRTAIIGAGFSGLGAAISLRRAGHRDFVVLERSPDVGGTWWDNTYPGCRCDVPSNLYSYSFLPNPDWPETFSPRGEIQRYLRRCAEEEGVIEHLRFGVSLERAAWDEEALAWRLQTSDGEWLAERLITGTGGLVEPKLPEIDGLDTFAGPVVHTARWDHDLALEGRRVGVIGTGSSAIQVIPELAKVAGHLDVFQRSPAWVLPHVNRRTTRVERLLFRRLPVTQRADRAFTTLYMELGNLIMTRRPGVMKALEALGRLHLRRQLPDHPELHAALTPSYRLGCKRITLSNHYLRSFAQPHVELVTAGIARVTPQGIVTADGVSHDLDVLVLGTGFQVTEMPAAARVVGRDGRTLQEVWAGAPEAYLGTSVAGFPNLFTLLGPNTGLGAGSIVTMIEAQLDYAVACLDAMDREGLATIEPREDVQHAYNVEIQRRSEPTVWLSGGCSSWYLADDGRNVTLWPDLMAAFERQTRRFTLADHVVTRRDEVPASAPDAEPAAV</sequence>
<reference evidence="5 6" key="1">
    <citation type="submission" date="2022-06" db="EMBL/GenBank/DDBJ databases">
        <title>Paraconexibacter antarcticus.</title>
        <authorList>
            <person name="Kim C.S."/>
        </authorList>
    </citation>
    <scope>NUCLEOTIDE SEQUENCE [LARGE SCALE GENOMIC DNA]</scope>
    <source>
        <strain evidence="5 6">02-257</strain>
    </source>
</reference>
<dbReference type="InterPro" id="IPR051209">
    <property type="entry name" value="FAD-bind_Monooxygenase_sf"/>
</dbReference>
<dbReference type="Gene3D" id="3.50.50.60">
    <property type="entry name" value="FAD/NAD(P)-binding domain"/>
    <property type="match status" value="3"/>
</dbReference>
<evidence type="ECO:0000256" key="3">
    <source>
        <dbReference type="ARBA" id="ARBA00022827"/>
    </source>
</evidence>
<dbReference type="RefSeq" id="WP_254571622.1">
    <property type="nucleotide sequence ID" value="NZ_CP098502.1"/>
</dbReference>
<evidence type="ECO:0000256" key="4">
    <source>
        <dbReference type="ARBA" id="ARBA00023002"/>
    </source>
</evidence>
<name>A0ABY5DTX1_9ACTN</name>
<evidence type="ECO:0000256" key="2">
    <source>
        <dbReference type="ARBA" id="ARBA00022630"/>
    </source>
</evidence>
<evidence type="ECO:0000256" key="1">
    <source>
        <dbReference type="ARBA" id="ARBA00010139"/>
    </source>
</evidence>
<dbReference type="EMBL" id="CP098502">
    <property type="protein sequence ID" value="UTI64930.1"/>
    <property type="molecule type" value="Genomic_DNA"/>
</dbReference>